<keyword evidence="7 12" id="KW-0378">Hydrolase</keyword>
<sequence>STTHLGLGRERAQIAGSLLLSETQGNPPSLSFGGFSYFLSLSLSLSAMGKKKSRDGGDDRAKTDHSPSTVFVSNLPYSFTNSQLEETFSDVGPVRRCFMVTQKGSTEHRGFGFVHFAVTEDANRAIEVKNGSSVGSRKIAVKHAMHRPSLEQRRSKTSQAPKSDDKEEVNVKDVTASKSEEDTSKLEEKVVADKTVPEKKLVVGKSEAATSNLEEKVVAIKKVPVKKLVVGKSTTLHKDLEDKTGCSEKQRVARTVILGGLPNAKIAANVHSKARKFGTVCSVAFPLPQEELEKHGLMQDGCKVNASAVLYTSVKSARAAVAKLHQKEIRGGVLWARQLGGEGSKTQKWKLIVRNLPFQVKAEELKNMFSPAGFVWDVFIPQNSDTGLSKGFAFVKFTSKSEAEKAIQKFNGQTFQKRPIAVDWAVSKKVYSQDTNANLDSENGKENESGGETESDSDDSDDDVEESSRKSKHLDGDKASDDIEKEENPPEIDFDEEADIAKKVLQNLIASSSKGTLPSGDDDPELQEKNTEVNVGASDASDASGEVLNELPQESVKPSDVSKPESSDKSKGSAVKQTEEKEDLHKTLFISNLPFDIDKEEVKERFSAFGAVQSFVPVLHQVTKRPRGTGFLKFKTEDAATAAVSAANAASGLGIVLKGRQLTVLKALDKKSAHEKEINKTKNEDIDQRNLYLAKEGLILEGTSAAVGVPASDMLKRQMRKKISPFYDGVRIMRTMRLEKKKTTKLQSPNFHVSRTRLVIYNLPKTMNEKELKKLCIDAVISRATKQNPVIKQVKIMKDMKKGKEVAKHHSRGVAFVEFSEHQHALVALRVLNNNPATFGPDHRPIVEFAVDNVQTLKLRKSQQQRTQFRPRDDSQDVKQISNDLNEPDSHPNDNKSRKRKPRGEYQKPNDNAVNKKDEIENVASNGATAGKERGAWKRQKNNPAVGNVRKPSLKEIPGGEKPKAEVSEGGGRKPNDARRSKSSEETNMQPKKRKQQIPTEMERRKRPKKNKDPQGRDMGDKLDMLIEQYRSKYSKPSSNKTDGERPNSGKLRKWFQSYYDNKALIINGQRKILFSGSIHYPRSTPQMWGGLIQKAKDGGLDVIDTYVFWNLHEPSPGNYNFEGRNDLVGFIKTVQKAGLYVHLRIGPYICSEWNFGGFPVWLKYVPGISFRTDNEPFKSAMQKFTQKIVQMMKDEKLFQSQGGPIILSQIENEYEPERKEFGAAGYAYMTWAAKMAVEMVKEMEINTCNGFYCDYFTPNKPYKPNLWTEAWSGWFTEFGGPIYRRPVQDLAFAVARYIQRGGSFVNYYMYHGGTNFGRTAGGPFITTSYDYDAPIDEYGLIRQPKYGHLKDLHFAVKLCEKALLNADPTVSSLGNYGKAYVFSSKSGGCAAFLSNYNPKSATRVTFNNKLYKLPPWSISILPDCKTDVFNTAKVRVQMTRTQMSPLKGALYSWETFSEDMSSVDEDTKITAVGLLEQLNVTRDSTDYLWYTTSVDIKSSESFLRNGKSPTLNVQSSGDAMHVFVNGHLQGSAHGTRVNKRFSFTGNVNLRSGFNKISLLSVAVGLPNNGPHFETRHTGILGQVVLQGLDQGKMDISWQRWSYKVGLKGEAMNLGSPDSTSAVDWMSGSLVAQKQQPMTWYKAYFNAPKGDDPLALDMRSMQKGQIWINGQSIGRYWTINANGNCNECSYAGTYRPPKCQVGCNQPTQKWYHVPRSWLKPSKNLVIIFEEIGGDVSKIALVERSVTTICAKVSDKWHTKSNGDQDELFEPNINLHCNAGYSISAISFASFGTPTGSCGSFQNGACHAPNSLDVLQKKCIGQQTCSVTASSSNFGADPCPNTPKRLSVEAVCSPNEINS</sequence>
<evidence type="ECO:0000256" key="9">
    <source>
        <dbReference type="ARBA" id="ARBA00023242"/>
    </source>
</evidence>
<evidence type="ECO:0000256" key="2">
    <source>
        <dbReference type="ARBA" id="ARBA00004123"/>
    </source>
</evidence>
<dbReference type="CDD" id="cd12413">
    <property type="entry name" value="RRM1_RBM28_like"/>
    <property type="match status" value="1"/>
</dbReference>
<dbReference type="EC" id="3.2.1.23" evidence="4 12"/>
<accession>A0A7J6GM20</accession>
<dbReference type="InterPro" id="IPR048913">
    <property type="entry name" value="BetaGal_gal-bd"/>
</dbReference>
<dbReference type="SMART" id="SM00360">
    <property type="entry name" value="RRM"/>
    <property type="match status" value="4"/>
</dbReference>
<dbReference type="InterPro" id="IPR017853">
    <property type="entry name" value="GH"/>
</dbReference>
<feature type="non-terminal residue" evidence="16">
    <location>
        <position position="1"/>
    </location>
</feature>
<dbReference type="CDD" id="cd22842">
    <property type="entry name" value="Gal_Rha_Lectin_BGal"/>
    <property type="match status" value="1"/>
</dbReference>
<evidence type="ECO:0000256" key="11">
    <source>
        <dbReference type="PROSITE-ProRule" id="PRU00176"/>
    </source>
</evidence>
<dbReference type="Pfam" id="PF01301">
    <property type="entry name" value="Glyco_hydro_35"/>
    <property type="match status" value="1"/>
</dbReference>
<feature type="domain" description="RRM" evidence="14">
    <location>
        <begin position="68"/>
        <end position="146"/>
    </location>
</feature>
<dbReference type="PROSITE" id="PS01182">
    <property type="entry name" value="GLYCOSYL_HYDROL_F35"/>
    <property type="match status" value="1"/>
</dbReference>
<protein>
    <recommendedName>
        <fullName evidence="4 12">Beta-galactosidase</fullName>
        <ecNumber evidence="4 12">3.2.1.23</ecNumber>
    </recommendedName>
</protein>
<dbReference type="GO" id="GO:0009505">
    <property type="term" value="C:plant-type cell wall"/>
    <property type="evidence" value="ECO:0007669"/>
    <property type="project" value="UniProtKB-ARBA"/>
</dbReference>
<dbReference type="FunFam" id="2.60.120.260:FF:000076">
    <property type="entry name" value="Beta-galactosidase"/>
    <property type="match status" value="1"/>
</dbReference>
<keyword evidence="17" id="KW-1185">Reference proteome</keyword>
<dbReference type="FunFam" id="2.60.120.740:FF:000002">
    <property type="entry name" value="Beta-galactosidase"/>
    <property type="match status" value="1"/>
</dbReference>
<evidence type="ECO:0000256" key="8">
    <source>
        <dbReference type="ARBA" id="ARBA00022884"/>
    </source>
</evidence>
<dbReference type="Pfam" id="PF00076">
    <property type="entry name" value="RRM_1"/>
    <property type="match status" value="4"/>
</dbReference>
<evidence type="ECO:0000256" key="7">
    <source>
        <dbReference type="ARBA" id="ARBA00022801"/>
    </source>
</evidence>
<evidence type="ECO:0000313" key="17">
    <source>
        <dbReference type="Proteomes" id="UP000583929"/>
    </source>
</evidence>
<dbReference type="SUPFAM" id="SSF51445">
    <property type="entry name" value="(Trans)glycosidases"/>
    <property type="match status" value="1"/>
</dbReference>
<dbReference type="GO" id="GO:0005975">
    <property type="term" value="P:carbohydrate metabolic process"/>
    <property type="evidence" value="ECO:0007669"/>
    <property type="project" value="InterPro"/>
</dbReference>
<dbReference type="Pfam" id="PF02140">
    <property type="entry name" value="SUEL_Lectin"/>
    <property type="match status" value="1"/>
</dbReference>
<comment type="catalytic activity">
    <reaction evidence="1 12">
        <text>Hydrolysis of terminal non-reducing beta-D-galactose residues in beta-D-galactosides.</text>
        <dbReference type="EC" id="3.2.1.23"/>
    </reaction>
</comment>
<evidence type="ECO:0000256" key="1">
    <source>
        <dbReference type="ARBA" id="ARBA00001412"/>
    </source>
</evidence>
<dbReference type="GO" id="GO:0005634">
    <property type="term" value="C:nucleus"/>
    <property type="evidence" value="ECO:0007669"/>
    <property type="project" value="UniProtKB-SubCell"/>
</dbReference>
<dbReference type="InterPro" id="IPR043159">
    <property type="entry name" value="Lectin_gal-bd_sf"/>
</dbReference>
<evidence type="ECO:0000256" key="12">
    <source>
        <dbReference type="RuleBase" id="RU000675"/>
    </source>
</evidence>
<proteinExistence type="inferred from homology"/>
<dbReference type="SUPFAM" id="SSF54928">
    <property type="entry name" value="RNA-binding domain, RBD"/>
    <property type="match status" value="4"/>
</dbReference>
<feature type="compositionally biased region" description="Basic and acidic residues" evidence="13">
    <location>
        <begin position="560"/>
        <end position="581"/>
    </location>
</feature>
<feature type="compositionally biased region" description="Basic and acidic residues" evidence="13">
    <location>
        <begin position="162"/>
        <end position="171"/>
    </location>
</feature>
<dbReference type="FunFam" id="2.60.120.260:FF:000061">
    <property type="entry name" value="Beta-galactosidase"/>
    <property type="match status" value="1"/>
</dbReference>
<evidence type="ECO:0000256" key="4">
    <source>
        <dbReference type="ARBA" id="ARBA00012756"/>
    </source>
</evidence>
<comment type="caution">
    <text evidence="16">The sequence shown here is derived from an EMBL/GenBank/DDBJ whole genome shotgun (WGS) entry which is preliminary data.</text>
</comment>
<dbReference type="InterPro" id="IPR001944">
    <property type="entry name" value="Glycoside_Hdrlase_35"/>
</dbReference>
<feature type="domain" description="RRM" evidence="14">
    <location>
        <begin position="586"/>
        <end position="669"/>
    </location>
</feature>
<reference evidence="16 17" key="1">
    <citation type="journal article" date="2020" name="bioRxiv">
        <title>Sequence and annotation of 42 cannabis genomes reveals extensive copy number variation in cannabinoid synthesis and pathogen resistance genes.</title>
        <authorList>
            <person name="Mckernan K.J."/>
            <person name="Helbert Y."/>
            <person name="Kane L.T."/>
            <person name="Ebling H."/>
            <person name="Zhang L."/>
            <person name="Liu B."/>
            <person name="Eaton Z."/>
            <person name="Mclaughlin S."/>
            <person name="Kingan S."/>
            <person name="Baybayan P."/>
            <person name="Concepcion G."/>
            <person name="Jordan M."/>
            <person name="Riva A."/>
            <person name="Barbazuk W."/>
            <person name="Harkins T."/>
        </authorList>
    </citation>
    <scope>NUCLEOTIDE SEQUENCE [LARGE SCALE GENOMIC DNA]</scope>
    <source>
        <strain evidence="17">cv. Jamaican Lion 4</strain>
        <tissue evidence="16">Leaf</tissue>
    </source>
</reference>
<dbReference type="Gene3D" id="3.30.70.330">
    <property type="match status" value="4"/>
</dbReference>
<keyword evidence="6" id="KW-0677">Repeat</keyword>
<dbReference type="InterPro" id="IPR035979">
    <property type="entry name" value="RBD_domain_sf"/>
</dbReference>
<dbReference type="Proteomes" id="UP000583929">
    <property type="component" value="Unassembled WGS sequence"/>
</dbReference>
<feature type="region of interest" description="Disordered" evidence="13">
    <location>
        <begin position="512"/>
        <end position="581"/>
    </location>
</feature>
<feature type="domain" description="SUEL-type lectin" evidence="15">
    <location>
        <begin position="1770"/>
        <end position="1852"/>
    </location>
</feature>
<dbReference type="PROSITE" id="PS50228">
    <property type="entry name" value="SUEL_LECTIN"/>
    <property type="match status" value="1"/>
</dbReference>
<feature type="compositionally biased region" description="Basic and acidic residues" evidence="13">
    <location>
        <begin position="903"/>
        <end position="920"/>
    </location>
</feature>
<dbReference type="PRINTS" id="PR00742">
    <property type="entry name" value="GLHYDRLASE35"/>
</dbReference>
<feature type="compositionally biased region" description="Basic and acidic residues" evidence="13">
    <location>
        <begin position="466"/>
        <end position="488"/>
    </location>
</feature>
<dbReference type="PANTHER" id="PTHR48039">
    <property type="entry name" value="RNA-BINDING MOTIF PROTEIN 14B"/>
    <property type="match status" value="1"/>
</dbReference>
<comment type="subcellular location">
    <subcellularLocation>
        <location evidence="2">Nucleus</location>
    </subcellularLocation>
</comment>
<dbReference type="InterPro" id="IPR019801">
    <property type="entry name" value="Glyco_hydro_35_CS"/>
</dbReference>
<dbReference type="Gene3D" id="2.60.120.740">
    <property type="match status" value="1"/>
</dbReference>
<keyword evidence="9" id="KW-0539">Nucleus</keyword>
<dbReference type="InterPro" id="IPR051945">
    <property type="entry name" value="RRM_MRD1_RNA_proc_ribogen"/>
</dbReference>
<evidence type="ECO:0000259" key="15">
    <source>
        <dbReference type="PROSITE" id="PS50228"/>
    </source>
</evidence>
<dbReference type="InterPro" id="IPR031330">
    <property type="entry name" value="Gly_Hdrlase_35_cat"/>
</dbReference>
<dbReference type="CDD" id="cd12415">
    <property type="entry name" value="RRM3_RBM28_like"/>
    <property type="match status" value="1"/>
</dbReference>
<dbReference type="PANTHER" id="PTHR48039:SF5">
    <property type="entry name" value="RNA-BINDING PROTEIN 28"/>
    <property type="match status" value="1"/>
</dbReference>
<dbReference type="InterPro" id="IPR008979">
    <property type="entry name" value="Galactose-bd-like_sf"/>
</dbReference>
<keyword evidence="10 12" id="KW-0326">Glycosidase</keyword>
<dbReference type="InterPro" id="IPR012677">
    <property type="entry name" value="Nucleotide-bd_a/b_plait_sf"/>
</dbReference>
<feature type="compositionally biased region" description="Basic and acidic residues" evidence="13">
    <location>
        <begin position="1011"/>
        <end position="1022"/>
    </location>
</feature>
<dbReference type="Gene3D" id="3.20.20.80">
    <property type="entry name" value="Glycosidases"/>
    <property type="match status" value="1"/>
</dbReference>
<keyword evidence="5" id="KW-0732">Signal</keyword>
<name>A0A7J6GM20_CANSA</name>
<evidence type="ECO:0000256" key="3">
    <source>
        <dbReference type="ARBA" id="ARBA00009809"/>
    </source>
</evidence>
<dbReference type="GO" id="GO:0030246">
    <property type="term" value="F:carbohydrate binding"/>
    <property type="evidence" value="ECO:0007669"/>
    <property type="project" value="InterPro"/>
</dbReference>
<dbReference type="SUPFAM" id="SSF49785">
    <property type="entry name" value="Galactose-binding domain-like"/>
    <property type="match status" value="2"/>
</dbReference>
<dbReference type="InterPro" id="IPR000504">
    <property type="entry name" value="RRM_dom"/>
</dbReference>
<feature type="compositionally biased region" description="Basic and acidic residues" evidence="13">
    <location>
        <begin position="958"/>
        <end position="985"/>
    </location>
</feature>
<evidence type="ECO:0000256" key="10">
    <source>
        <dbReference type="ARBA" id="ARBA00023295"/>
    </source>
</evidence>
<dbReference type="InterPro" id="IPR000922">
    <property type="entry name" value="Lectin_gal-bd_dom"/>
</dbReference>
<feature type="region of interest" description="Disordered" evidence="13">
    <location>
        <begin position="861"/>
        <end position="1022"/>
    </location>
</feature>
<evidence type="ECO:0000256" key="13">
    <source>
        <dbReference type="SAM" id="MobiDB-lite"/>
    </source>
</evidence>
<evidence type="ECO:0000256" key="5">
    <source>
        <dbReference type="ARBA" id="ARBA00022729"/>
    </source>
</evidence>
<gene>
    <name evidence="16" type="ORF">G4B88_023974</name>
</gene>
<dbReference type="CDD" id="cd12416">
    <property type="entry name" value="RRM4_RBM28_like"/>
    <property type="match status" value="1"/>
</dbReference>
<feature type="region of interest" description="Disordered" evidence="13">
    <location>
        <begin position="143"/>
        <end position="182"/>
    </location>
</feature>
<dbReference type="Gene3D" id="2.60.120.260">
    <property type="entry name" value="Galactose-binding domain-like"/>
    <property type="match status" value="3"/>
</dbReference>
<keyword evidence="8 11" id="KW-0694">RNA-binding</keyword>
<evidence type="ECO:0000313" key="16">
    <source>
        <dbReference type="EMBL" id="KAF4383400.1"/>
    </source>
</evidence>
<dbReference type="CDD" id="cd12414">
    <property type="entry name" value="RRM2_RBM28_like"/>
    <property type="match status" value="1"/>
</dbReference>
<evidence type="ECO:0000259" key="14">
    <source>
        <dbReference type="PROSITE" id="PS50102"/>
    </source>
</evidence>
<dbReference type="GO" id="GO:0003729">
    <property type="term" value="F:mRNA binding"/>
    <property type="evidence" value="ECO:0007669"/>
    <property type="project" value="TreeGrafter"/>
</dbReference>
<dbReference type="InterPro" id="IPR041392">
    <property type="entry name" value="GHD"/>
</dbReference>
<organism evidence="16 17">
    <name type="scientific">Cannabis sativa</name>
    <name type="common">Hemp</name>
    <name type="synonym">Marijuana</name>
    <dbReference type="NCBI Taxonomy" id="3483"/>
    <lineage>
        <taxon>Eukaryota</taxon>
        <taxon>Viridiplantae</taxon>
        <taxon>Streptophyta</taxon>
        <taxon>Embryophyta</taxon>
        <taxon>Tracheophyta</taxon>
        <taxon>Spermatophyta</taxon>
        <taxon>Magnoliopsida</taxon>
        <taxon>eudicotyledons</taxon>
        <taxon>Gunneridae</taxon>
        <taxon>Pentapetalae</taxon>
        <taxon>rosids</taxon>
        <taxon>fabids</taxon>
        <taxon>Rosales</taxon>
        <taxon>Cannabaceae</taxon>
        <taxon>Cannabis</taxon>
    </lineage>
</organism>
<dbReference type="FunFam" id="3.20.20.80:FF:000006">
    <property type="entry name" value="Beta-galactosidase"/>
    <property type="match status" value="1"/>
</dbReference>
<dbReference type="EMBL" id="JAATIQ010000098">
    <property type="protein sequence ID" value="KAF4383400.1"/>
    <property type="molecule type" value="Genomic_DNA"/>
</dbReference>
<comment type="similarity">
    <text evidence="3">Belongs to the glycosyl hydrolase 35 family.</text>
</comment>
<dbReference type="PROSITE" id="PS50102">
    <property type="entry name" value="RRM"/>
    <property type="match status" value="4"/>
</dbReference>
<feature type="domain" description="RRM" evidence="14">
    <location>
        <begin position="756"/>
        <end position="864"/>
    </location>
</feature>
<feature type="region of interest" description="Disordered" evidence="13">
    <location>
        <begin position="435"/>
        <end position="496"/>
    </location>
</feature>
<evidence type="ECO:0000256" key="6">
    <source>
        <dbReference type="ARBA" id="ARBA00022737"/>
    </source>
</evidence>
<dbReference type="GO" id="GO:0004565">
    <property type="term" value="F:beta-galactosidase activity"/>
    <property type="evidence" value="ECO:0007669"/>
    <property type="project" value="UniProtKB-EC"/>
</dbReference>
<dbReference type="Pfam" id="PF17834">
    <property type="entry name" value="GHD"/>
    <property type="match status" value="1"/>
</dbReference>
<feature type="domain" description="RRM" evidence="14">
    <location>
        <begin position="349"/>
        <end position="427"/>
    </location>
</feature>
<dbReference type="FunFam" id="2.60.120.260:FF:000142">
    <property type="entry name" value="Beta-galactosidase"/>
    <property type="match status" value="1"/>
</dbReference>
<dbReference type="Pfam" id="PF21467">
    <property type="entry name" value="BetaGal_gal-bd"/>
    <property type="match status" value="1"/>
</dbReference>
<dbReference type="FunFam" id="3.30.70.330:FF:000182">
    <property type="entry name" value="RNA-binding motif protein 28"/>
    <property type="match status" value="1"/>
</dbReference>
<feature type="region of interest" description="Disordered" evidence="13">
    <location>
        <begin position="1031"/>
        <end position="1050"/>
    </location>
</feature>
<feature type="compositionally biased region" description="Acidic residues" evidence="13">
    <location>
        <begin position="449"/>
        <end position="465"/>
    </location>
</feature>